<proteinExistence type="inferred from homology"/>
<evidence type="ECO:0000256" key="1">
    <source>
        <dbReference type="ARBA" id="ARBA00004429"/>
    </source>
</evidence>
<keyword evidence="8 10" id="KW-1133">Transmembrane helix</keyword>
<dbReference type="CDD" id="cd06261">
    <property type="entry name" value="TM_PBP2"/>
    <property type="match status" value="1"/>
</dbReference>
<dbReference type="NCBIfam" id="TIGR01726">
    <property type="entry name" value="HEQRo_perm_3TM"/>
    <property type="match status" value="1"/>
</dbReference>
<evidence type="ECO:0000256" key="5">
    <source>
        <dbReference type="ARBA" id="ARBA00022519"/>
    </source>
</evidence>
<protein>
    <submittedName>
        <fullName evidence="12">Polar amino acid ABC transporter permease</fullName>
    </submittedName>
</protein>
<name>A0AAE8JMD0_9GAMM</name>
<comment type="similarity">
    <text evidence="2">Belongs to the binding-protein-dependent transport system permease family. HisMQ subfamily.</text>
</comment>
<accession>A0AAE8JMD0</accession>
<evidence type="ECO:0000256" key="3">
    <source>
        <dbReference type="ARBA" id="ARBA00022448"/>
    </source>
</evidence>
<keyword evidence="3 10" id="KW-0813">Transport</keyword>
<feature type="transmembrane region" description="Helical" evidence="10">
    <location>
        <begin position="96"/>
        <end position="118"/>
    </location>
</feature>
<keyword evidence="5" id="KW-0997">Cell inner membrane</keyword>
<dbReference type="EMBL" id="MJLX01000044">
    <property type="protein sequence ID" value="RLM20871.1"/>
    <property type="molecule type" value="Genomic_DNA"/>
</dbReference>
<evidence type="ECO:0000256" key="4">
    <source>
        <dbReference type="ARBA" id="ARBA00022475"/>
    </source>
</evidence>
<reference evidence="12 13" key="1">
    <citation type="submission" date="2016-09" db="EMBL/GenBank/DDBJ databases">
        <authorList>
            <person name="Doonan J."/>
            <person name="Pachebat J.A."/>
            <person name="Golyshin P.N."/>
            <person name="Denman S."/>
            <person name="Mcdonald J.E."/>
        </authorList>
    </citation>
    <scope>NUCLEOTIDE SEQUENCE [LARGE SCALE GENOMIC DNA]</scope>
    <source>
        <strain evidence="12 13">FRB141</strain>
    </source>
</reference>
<dbReference type="Pfam" id="PF00528">
    <property type="entry name" value="BPD_transp_1"/>
    <property type="match status" value="1"/>
</dbReference>
<feature type="transmembrane region" description="Helical" evidence="10">
    <location>
        <begin position="61"/>
        <end position="84"/>
    </location>
</feature>
<dbReference type="Proteomes" id="UP000285972">
    <property type="component" value="Unassembled WGS sequence"/>
</dbReference>
<feature type="domain" description="ABC transmembrane type-1" evidence="11">
    <location>
        <begin position="25"/>
        <end position="212"/>
    </location>
</feature>
<dbReference type="PROSITE" id="PS50928">
    <property type="entry name" value="ABC_TM1"/>
    <property type="match status" value="1"/>
</dbReference>
<comment type="caution">
    <text evidence="12">The sequence shown here is derived from an EMBL/GenBank/DDBJ whole genome shotgun (WGS) entry which is preliminary data.</text>
</comment>
<organism evidence="12 13">
    <name type="scientific">Brenneria goodwinii</name>
    <dbReference type="NCBI Taxonomy" id="1109412"/>
    <lineage>
        <taxon>Bacteria</taxon>
        <taxon>Pseudomonadati</taxon>
        <taxon>Pseudomonadota</taxon>
        <taxon>Gammaproteobacteria</taxon>
        <taxon>Enterobacterales</taxon>
        <taxon>Pectobacteriaceae</taxon>
        <taxon>Brenneria</taxon>
    </lineage>
</organism>
<keyword evidence="4" id="KW-1003">Cell membrane</keyword>
<sequence>MDRFLSVFFNAQIMREYAPLVGQGMLVTLQLAVLVVISGILIGLALACIRICRVRTLNALIVLYADLLRSLPPLVLILLVYFGLPNIGIDLPGFVTVWLVLSLVLGAFAEEIFWAGLLSVHKGQWQAARATGFGFGATLWHIVLPQAIRLTIPPLTNRAIAISKNTALGSAVSVPEILYQATSAQSVTGSATPLLLGTLAYLLLFVPVVILGRWLEQRFAWGMR</sequence>
<evidence type="ECO:0000256" key="6">
    <source>
        <dbReference type="ARBA" id="ARBA00022692"/>
    </source>
</evidence>
<dbReference type="GO" id="GO:0043190">
    <property type="term" value="C:ATP-binding cassette (ABC) transporter complex"/>
    <property type="evidence" value="ECO:0007669"/>
    <property type="project" value="InterPro"/>
</dbReference>
<dbReference type="PANTHER" id="PTHR30614">
    <property type="entry name" value="MEMBRANE COMPONENT OF AMINO ACID ABC TRANSPORTER"/>
    <property type="match status" value="1"/>
</dbReference>
<evidence type="ECO:0000256" key="10">
    <source>
        <dbReference type="RuleBase" id="RU363032"/>
    </source>
</evidence>
<evidence type="ECO:0000256" key="8">
    <source>
        <dbReference type="ARBA" id="ARBA00022989"/>
    </source>
</evidence>
<dbReference type="GO" id="GO:0006865">
    <property type="term" value="P:amino acid transport"/>
    <property type="evidence" value="ECO:0007669"/>
    <property type="project" value="UniProtKB-KW"/>
</dbReference>
<dbReference type="InterPro" id="IPR010065">
    <property type="entry name" value="AA_ABC_transptr_permease_3TM"/>
</dbReference>
<keyword evidence="7" id="KW-0029">Amino-acid transport</keyword>
<dbReference type="InterPro" id="IPR000515">
    <property type="entry name" value="MetI-like"/>
</dbReference>
<gene>
    <name evidence="12" type="ORF">BIY26_15170</name>
</gene>
<dbReference type="GO" id="GO:0022857">
    <property type="term" value="F:transmembrane transporter activity"/>
    <property type="evidence" value="ECO:0007669"/>
    <property type="project" value="InterPro"/>
</dbReference>
<evidence type="ECO:0000259" key="11">
    <source>
        <dbReference type="PROSITE" id="PS50928"/>
    </source>
</evidence>
<dbReference type="InterPro" id="IPR043429">
    <property type="entry name" value="ArtM/GltK/GlnP/TcyL/YhdX-like"/>
</dbReference>
<evidence type="ECO:0000256" key="7">
    <source>
        <dbReference type="ARBA" id="ARBA00022970"/>
    </source>
</evidence>
<evidence type="ECO:0000313" key="12">
    <source>
        <dbReference type="EMBL" id="RLM20871.1"/>
    </source>
</evidence>
<feature type="transmembrane region" description="Helical" evidence="10">
    <location>
        <begin position="130"/>
        <end position="148"/>
    </location>
</feature>
<feature type="transmembrane region" description="Helical" evidence="10">
    <location>
        <begin position="20"/>
        <end position="49"/>
    </location>
</feature>
<comment type="subcellular location">
    <subcellularLocation>
        <location evidence="1">Cell inner membrane</location>
        <topology evidence="1">Multi-pass membrane protein</topology>
    </subcellularLocation>
    <subcellularLocation>
        <location evidence="10">Cell membrane</location>
        <topology evidence="10">Multi-pass membrane protein</topology>
    </subcellularLocation>
</comment>
<feature type="transmembrane region" description="Helical" evidence="10">
    <location>
        <begin position="194"/>
        <end position="215"/>
    </location>
</feature>
<dbReference type="SUPFAM" id="SSF161098">
    <property type="entry name" value="MetI-like"/>
    <property type="match status" value="1"/>
</dbReference>
<keyword evidence="6 10" id="KW-0812">Transmembrane</keyword>
<dbReference type="InterPro" id="IPR035906">
    <property type="entry name" value="MetI-like_sf"/>
</dbReference>
<evidence type="ECO:0000256" key="9">
    <source>
        <dbReference type="ARBA" id="ARBA00023136"/>
    </source>
</evidence>
<evidence type="ECO:0000256" key="2">
    <source>
        <dbReference type="ARBA" id="ARBA00010072"/>
    </source>
</evidence>
<keyword evidence="9 10" id="KW-0472">Membrane</keyword>
<dbReference type="Gene3D" id="1.10.3720.10">
    <property type="entry name" value="MetI-like"/>
    <property type="match status" value="1"/>
</dbReference>
<evidence type="ECO:0000313" key="13">
    <source>
        <dbReference type="Proteomes" id="UP000285972"/>
    </source>
</evidence>
<dbReference type="AlphaFoldDB" id="A0AAE8JMD0"/>
<dbReference type="PANTHER" id="PTHR30614:SF0">
    <property type="entry name" value="L-CYSTINE TRANSPORT SYSTEM PERMEASE PROTEIN TCYL"/>
    <property type="match status" value="1"/>
</dbReference>